<keyword evidence="1 4" id="KW-0378">Hydrolase</keyword>
<organism evidence="4 5">
    <name type="scientific">Sphingorhabdus pulchriflava</name>
    <dbReference type="NCBI Taxonomy" id="2292257"/>
    <lineage>
        <taxon>Bacteria</taxon>
        <taxon>Pseudomonadati</taxon>
        <taxon>Pseudomonadota</taxon>
        <taxon>Alphaproteobacteria</taxon>
        <taxon>Sphingomonadales</taxon>
        <taxon>Sphingomonadaceae</taxon>
        <taxon>Sphingorhabdus</taxon>
    </lineage>
</organism>
<feature type="chain" id="PRO_5016960466" evidence="2">
    <location>
        <begin position="28"/>
        <end position="329"/>
    </location>
</feature>
<evidence type="ECO:0000259" key="3">
    <source>
        <dbReference type="SMART" id="SM00849"/>
    </source>
</evidence>
<dbReference type="AlphaFoldDB" id="A0A371B4D1"/>
<dbReference type="Pfam" id="PF12706">
    <property type="entry name" value="Lactamase_B_2"/>
    <property type="match status" value="1"/>
</dbReference>
<dbReference type="InterPro" id="IPR044094">
    <property type="entry name" value="AtsA-like_MBL-fold"/>
</dbReference>
<evidence type="ECO:0000256" key="2">
    <source>
        <dbReference type="SAM" id="SignalP"/>
    </source>
</evidence>
<dbReference type="Gene3D" id="3.60.15.10">
    <property type="entry name" value="Ribonuclease Z/Hydroxyacylglutathione hydrolase-like"/>
    <property type="match status" value="1"/>
</dbReference>
<name>A0A371B4D1_9SPHN</name>
<dbReference type="SUPFAM" id="SSF56281">
    <property type="entry name" value="Metallo-hydrolase/oxidoreductase"/>
    <property type="match status" value="1"/>
</dbReference>
<dbReference type="InterPro" id="IPR036866">
    <property type="entry name" value="RibonucZ/Hydroxyglut_hydro"/>
</dbReference>
<protein>
    <submittedName>
        <fullName evidence="4">MBL fold metallo-hydrolase</fullName>
    </submittedName>
</protein>
<dbReference type="GO" id="GO:0042781">
    <property type="term" value="F:3'-tRNA processing endoribonuclease activity"/>
    <property type="evidence" value="ECO:0007669"/>
    <property type="project" value="TreeGrafter"/>
</dbReference>
<dbReference type="InterPro" id="IPR001279">
    <property type="entry name" value="Metallo-B-lactamas"/>
</dbReference>
<dbReference type="PANTHER" id="PTHR46018:SF2">
    <property type="entry name" value="ZINC PHOSPHODIESTERASE ELAC PROTEIN 1"/>
    <property type="match status" value="1"/>
</dbReference>
<feature type="domain" description="Metallo-beta-lactamase" evidence="3">
    <location>
        <begin position="57"/>
        <end position="256"/>
    </location>
</feature>
<dbReference type="PANTHER" id="PTHR46018">
    <property type="entry name" value="ZINC PHOSPHODIESTERASE ELAC PROTEIN 1"/>
    <property type="match status" value="1"/>
</dbReference>
<reference evidence="5" key="1">
    <citation type="submission" date="2018-08" db="EMBL/GenBank/DDBJ databases">
        <authorList>
            <person name="Kim S.-J."/>
            <person name="Jung G.-Y."/>
        </authorList>
    </citation>
    <scope>NUCLEOTIDE SEQUENCE [LARGE SCALE GENOMIC DNA]</scope>
    <source>
        <strain evidence="5">GY_G</strain>
    </source>
</reference>
<evidence type="ECO:0000256" key="1">
    <source>
        <dbReference type="ARBA" id="ARBA00022801"/>
    </source>
</evidence>
<accession>A0A371B4D1</accession>
<keyword evidence="5" id="KW-1185">Reference proteome</keyword>
<dbReference type="CDD" id="cd07719">
    <property type="entry name" value="arylsulfatase_AtsA-like_MBL-fold"/>
    <property type="match status" value="1"/>
</dbReference>
<comment type="caution">
    <text evidence="4">The sequence shown here is derived from an EMBL/GenBank/DDBJ whole genome shotgun (WGS) entry which is preliminary data.</text>
</comment>
<dbReference type="EMBL" id="QRGP01000002">
    <property type="protein sequence ID" value="RDV02456.1"/>
    <property type="molecule type" value="Genomic_DNA"/>
</dbReference>
<evidence type="ECO:0000313" key="5">
    <source>
        <dbReference type="Proteomes" id="UP000263833"/>
    </source>
</evidence>
<dbReference type="OrthoDB" id="9803916at2"/>
<keyword evidence="2" id="KW-0732">Signal</keyword>
<proteinExistence type="predicted"/>
<gene>
    <name evidence="4" type="ORF">DXH95_10770</name>
</gene>
<evidence type="ECO:0000313" key="4">
    <source>
        <dbReference type="EMBL" id="RDV02456.1"/>
    </source>
</evidence>
<dbReference type="Proteomes" id="UP000263833">
    <property type="component" value="Unassembled WGS sequence"/>
</dbReference>
<sequence>MRGGGGRFSSAALLATLGVLFSAAVMAGPGRADAREAPPEIVTLGTMAGPMANPLRGQPATLLHWAGGMILVDAGDGTVEQMARAGFDSVPLKTVVITHIHADHIGGLFALLSRRYQLMDPPITIYGPPGTQALVAGLVAAMEPLKLTSPALPGAPLRPPADGVKVVEIGDGAELTIEGVSVRAVANKHYLTDSNAPDSAQAQSLSLRFELPGRSVVLTGDTGPSEPVIALARGADVLVSSILDLDAAVAAIRASRPNAPAAFYNAARAHFAQHHLSPEAAGQLAQSAGVKRVVFTHIGITPDRMKAAKAELKKTWKGPVVFAHDLGRY</sequence>
<dbReference type="SMART" id="SM00849">
    <property type="entry name" value="Lactamase_B"/>
    <property type="match status" value="1"/>
</dbReference>
<feature type="signal peptide" evidence="2">
    <location>
        <begin position="1"/>
        <end position="27"/>
    </location>
</feature>